<reference evidence="2 3" key="1">
    <citation type="submission" date="2019-07" db="EMBL/GenBank/DDBJ databases">
        <title>Genomes of sea-ice associated Colwellia species.</title>
        <authorList>
            <person name="Bowman J.P."/>
        </authorList>
    </citation>
    <scope>NUCLEOTIDE SEQUENCE [LARGE SCALE GENOMIC DNA]</scope>
    <source>
        <strain evidence="2 3">ACAM 459</strain>
    </source>
</reference>
<gene>
    <name evidence="2" type="ORF">ESZ36_11515</name>
</gene>
<evidence type="ECO:0000313" key="2">
    <source>
        <dbReference type="EMBL" id="TWX67907.1"/>
    </source>
</evidence>
<accession>A0A5C6QGZ5</accession>
<evidence type="ECO:0000256" key="1">
    <source>
        <dbReference type="SAM" id="SignalP"/>
    </source>
</evidence>
<dbReference type="Proteomes" id="UP000321822">
    <property type="component" value="Unassembled WGS sequence"/>
</dbReference>
<feature type="signal peptide" evidence="1">
    <location>
        <begin position="1"/>
        <end position="33"/>
    </location>
</feature>
<proteinExistence type="predicted"/>
<comment type="caution">
    <text evidence="2">The sequence shown here is derived from an EMBL/GenBank/DDBJ whole genome shotgun (WGS) entry which is preliminary data.</text>
</comment>
<sequence>MIKHFSSIPRVLVVSLKLFAVIAFLSTASLAQAKSAKPAKLGKWHEADFVDAYCKGEIEYVLADRTRVDCLTATHAIEYDWGKKWAESLGQALFYSAMTGKKAGIVLIVNPRTKDRFLKRLNKAISDNNLDVDVWTITNRKT</sequence>
<protein>
    <submittedName>
        <fullName evidence="2">Uncharacterized protein</fullName>
    </submittedName>
</protein>
<keyword evidence="1" id="KW-0732">Signal</keyword>
<evidence type="ECO:0000313" key="3">
    <source>
        <dbReference type="Proteomes" id="UP000321822"/>
    </source>
</evidence>
<organism evidence="2 3">
    <name type="scientific">Colwellia demingiae</name>
    <dbReference type="NCBI Taxonomy" id="89401"/>
    <lineage>
        <taxon>Bacteria</taxon>
        <taxon>Pseudomonadati</taxon>
        <taxon>Pseudomonadota</taxon>
        <taxon>Gammaproteobacteria</taxon>
        <taxon>Alteromonadales</taxon>
        <taxon>Colwelliaceae</taxon>
        <taxon>Colwellia</taxon>
    </lineage>
</organism>
<feature type="chain" id="PRO_5022926550" evidence="1">
    <location>
        <begin position="34"/>
        <end position="142"/>
    </location>
</feature>
<keyword evidence="3" id="KW-1185">Reference proteome</keyword>
<dbReference type="OrthoDB" id="6227310at2"/>
<dbReference type="AlphaFoldDB" id="A0A5C6QGZ5"/>
<dbReference type="RefSeq" id="WP_146787872.1">
    <property type="nucleotide sequence ID" value="NZ_VOLT01000005.1"/>
</dbReference>
<name>A0A5C6QGZ5_9GAMM</name>
<dbReference type="EMBL" id="VOLT01000005">
    <property type="protein sequence ID" value="TWX67907.1"/>
    <property type="molecule type" value="Genomic_DNA"/>
</dbReference>